<protein>
    <submittedName>
        <fullName evidence="1">Uncharacterized protein</fullName>
    </submittedName>
</protein>
<gene>
    <name evidence="1" type="ORF">S06H3_08738</name>
</gene>
<proteinExistence type="predicted"/>
<comment type="caution">
    <text evidence="1">The sequence shown here is derived from an EMBL/GenBank/DDBJ whole genome shotgun (WGS) entry which is preliminary data.</text>
</comment>
<accession>X1M8H1</accession>
<dbReference type="EMBL" id="BARV01003733">
    <property type="protein sequence ID" value="GAI10975.1"/>
    <property type="molecule type" value="Genomic_DNA"/>
</dbReference>
<reference evidence="1" key="1">
    <citation type="journal article" date="2014" name="Front. Microbiol.">
        <title>High frequency of phylogenetically diverse reductive dehalogenase-homologous genes in deep subseafloor sedimentary metagenomes.</title>
        <authorList>
            <person name="Kawai M."/>
            <person name="Futagami T."/>
            <person name="Toyoda A."/>
            <person name="Takaki Y."/>
            <person name="Nishi S."/>
            <person name="Hori S."/>
            <person name="Arai W."/>
            <person name="Tsubouchi T."/>
            <person name="Morono Y."/>
            <person name="Uchiyama I."/>
            <person name="Ito T."/>
            <person name="Fujiyama A."/>
            <person name="Inagaki F."/>
            <person name="Takami H."/>
        </authorList>
    </citation>
    <scope>NUCLEOTIDE SEQUENCE</scope>
    <source>
        <strain evidence="1">Expedition CK06-06</strain>
    </source>
</reference>
<dbReference type="AlphaFoldDB" id="X1M8H1"/>
<evidence type="ECO:0000313" key="1">
    <source>
        <dbReference type="EMBL" id="GAI10975.1"/>
    </source>
</evidence>
<organism evidence="1">
    <name type="scientific">marine sediment metagenome</name>
    <dbReference type="NCBI Taxonomy" id="412755"/>
    <lineage>
        <taxon>unclassified sequences</taxon>
        <taxon>metagenomes</taxon>
        <taxon>ecological metagenomes</taxon>
    </lineage>
</organism>
<name>X1M8H1_9ZZZZ</name>
<sequence length="158" mass="17975">MTEFLRFTVDTDEVLLMVSGEILQCKIYQAGGAEIARSSRGLITSLAKRQVLPEEIVPFEYPYDIAWKDQLSIKLADSLQVLLPSDKRGVLFEPGSSLIFNILSESVIPATPYADTRFSYHTYLFNGDYARYTELRAKDSLRPPVKIEDTFQEVEEVK</sequence>